<dbReference type="SUPFAM" id="SSF141452">
    <property type="entry name" value="Hcp1-like"/>
    <property type="match status" value="1"/>
</dbReference>
<protein>
    <submittedName>
        <fullName evidence="1">Uncharacterized protein</fullName>
    </submittedName>
</protein>
<dbReference type="Gene3D" id="2.30.110.20">
    <property type="entry name" value="Hcp1-like"/>
    <property type="match status" value="1"/>
</dbReference>
<accession>A0A402AVD9</accession>
<dbReference type="InterPro" id="IPR036624">
    <property type="entry name" value="Hcp1-lik_sf"/>
</dbReference>
<dbReference type="Pfam" id="PF05638">
    <property type="entry name" value="T6SS_HCP"/>
    <property type="match status" value="1"/>
</dbReference>
<reference evidence="2" key="1">
    <citation type="submission" date="2018-12" db="EMBL/GenBank/DDBJ databases">
        <title>Tengunoibacter tsumagoiensis gen. nov., sp. nov., Dictyobacter kobayashii sp. nov., D. alpinus sp. nov., and D. joshuensis sp. nov. and description of Dictyobacteraceae fam. nov. within the order Ktedonobacterales isolated from Tengu-no-mugimeshi.</title>
        <authorList>
            <person name="Wang C.M."/>
            <person name="Zheng Y."/>
            <person name="Sakai Y."/>
            <person name="Toyoda A."/>
            <person name="Minakuchi Y."/>
            <person name="Abe K."/>
            <person name="Yokota A."/>
            <person name="Yabe S."/>
        </authorList>
    </citation>
    <scope>NUCLEOTIDE SEQUENCE [LARGE SCALE GENOMIC DNA]</scope>
    <source>
        <strain evidence="2">Uno11</strain>
    </source>
</reference>
<comment type="caution">
    <text evidence="1">The sequence shown here is derived from an EMBL/GenBank/DDBJ whole genome shotgun (WGS) entry which is preliminary data.</text>
</comment>
<dbReference type="AlphaFoldDB" id="A0A402AVD9"/>
<gene>
    <name evidence="1" type="ORF">KDK_68540</name>
</gene>
<evidence type="ECO:0000313" key="1">
    <source>
        <dbReference type="EMBL" id="GCE23054.1"/>
    </source>
</evidence>
<dbReference type="Proteomes" id="UP000287188">
    <property type="component" value="Unassembled WGS sequence"/>
</dbReference>
<evidence type="ECO:0000313" key="2">
    <source>
        <dbReference type="Proteomes" id="UP000287188"/>
    </source>
</evidence>
<dbReference type="EMBL" id="BIFS01000002">
    <property type="protein sequence ID" value="GCE23054.1"/>
    <property type="molecule type" value="Genomic_DNA"/>
</dbReference>
<name>A0A402AVD9_9CHLR</name>
<keyword evidence="2" id="KW-1185">Reference proteome</keyword>
<dbReference type="InterPro" id="IPR008514">
    <property type="entry name" value="T6SS_Hcp"/>
</dbReference>
<organism evidence="1 2">
    <name type="scientific">Dictyobacter kobayashii</name>
    <dbReference type="NCBI Taxonomy" id="2014872"/>
    <lineage>
        <taxon>Bacteria</taxon>
        <taxon>Bacillati</taxon>
        <taxon>Chloroflexota</taxon>
        <taxon>Ktedonobacteria</taxon>
        <taxon>Ktedonobacterales</taxon>
        <taxon>Dictyobacteraceae</taxon>
        <taxon>Dictyobacter</taxon>
    </lineage>
</organism>
<proteinExistence type="predicted"/>
<sequence>MRSFLQVLYAEGIRLVYSVEEWKMERRFTFQLMRPLLVALVLVALASLASAWNFNGIAYGRASVKAQVTTTIVMDIDTIGTEPINTLQMSMTNTVSNPTGNGLAAGKVQVSAVTIAKDVSKLTPKIVRALTTGAHIKTVTFTFYDAAGKSSKMITLSNVLVTGYARFSNSNTDTEQDSFSYTKIAITVDGITTVYDVAQNKADGATTTNDVGQNTVEE</sequence>